<evidence type="ECO:0000256" key="5">
    <source>
        <dbReference type="ARBA" id="ARBA00022781"/>
    </source>
</evidence>
<dbReference type="AlphaFoldDB" id="A0A8H8Z0R6"/>
<keyword evidence="6" id="KW-0406">Ion transport</keyword>
<name>A0A8H8Z0R6_9PROT</name>
<evidence type="ECO:0000313" key="10">
    <source>
        <dbReference type="EMBL" id="CAE6512071.1"/>
    </source>
</evidence>
<protein>
    <submittedName>
        <fullName evidence="10">Alternate F1F0 ATPase, F1 subunit gamma</fullName>
    </submittedName>
</protein>
<evidence type="ECO:0000256" key="3">
    <source>
        <dbReference type="ARBA" id="ARBA00007681"/>
    </source>
</evidence>
<dbReference type="PANTHER" id="PTHR11693">
    <property type="entry name" value="ATP SYNTHASE GAMMA CHAIN"/>
    <property type="match status" value="1"/>
</dbReference>
<keyword evidence="8" id="KW-0139">CF(1)</keyword>
<dbReference type="Gene3D" id="3.40.1380.10">
    <property type="match status" value="1"/>
</dbReference>
<dbReference type="PANTHER" id="PTHR11693:SF22">
    <property type="entry name" value="ATP SYNTHASE SUBUNIT GAMMA, MITOCHONDRIAL"/>
    <property type="match status" value="1"/>
</dbReference>
<evidence type="ECO:0000256" key="7">
    <source>
        <dbReference type="ARBA" id="ARBA00023136"/>
    </source>
</evidence>
<dbReference type="SUPFAM" id="SSF52943">
    <property type="entry name" value="ATP synthase (F1-ATPase), gamma subunit"/>
    <property type="match status" value="1"/>
</dbReference>
<dbReference type="CDD" id="cd12151">
    <property type="entry name" value="F1-ATPase_gamma"/>
    <property type="match status" value="1"/>
</dbReference>
<accession>A0A8H8Z0R6</accession>
<dbReference type="Gene3D" id="1.10.287.80">
    <property type="entry name" value="ATP synthase, gamma subunit, helix hairpin domain"/>
    <property type="match status" value="1"/>
</dbReference>
<keyword evidence="5" id="KW-0375">Hydrogen ion transport</keyword>
<dbReference type="EMBL" id="CAJNAP010000034">
    <property type="protein sequence ID" value="CAE6512071.1"/>
    <property type="molecule type" value="Genomic_DNA"/>
</dbReference>
<comment type="function">
    <text evidence="1">Produces ATP from ADP in the presence of a proton gradient across the membrane. The gamma chain is believed to be important in regulating ATPase activity and the flow of protons through the CF(0) complex.</text>
</comment>
<comment type="subcellular location">
    <subcellularLocation>
        <location evidence="2">Membrane</location>
        <topology evidence="2">Peripheral membrane protein</topology>
    </subcellularLocation>
</comment>
<dbReference type="PRINTS" id="PR00126">
    <property type="entry name" value="ATPASEGAMMA"/>
</dbReference>
<keyword evidence="4" id="KW-0813">Transport</keyword>
<proteinExistence type="inferred from homology"/>
<dbReference type="InterPro" id="IPR035968">
    <property type="entry name" value="ATP_synth_F1_ATPase_gsu"/>
</dbReference>
<evidence type="ECO:0000256" key="4">
    <source>
        <dbReference type="ARBA" id="ARBA00022448"/>
    </source>
</evidence>
<evidence type="ECO:0000256" key="9">
    <source>
        <dbReference type="ARBA" id="ARBA00023310"/>
    </source>
</evidence>
<evidence type="ECO:0000256" key="2">
    <source>
        <dbReference type="ARBA" id="ARBA00004170"/>
    </source>
</evidence>
<gene>
    <name evidence="10" type="ORF">NMYAN_40053</name>
</gene>
<dbReference type="InterPro" id="IPR000131">
    <property type="entry name" value="ATP_synth_F1_gsu"/>
</dbReference>
<dbReference type="NCBIfam" id="TIGR03323">
    <property type="entry name" value="alt_F1F0_F1_gam"/>
    <property type="match status" value="1"/>
</dbReference>
<dbReference type="GO" id="GO:0046933">
    <property type="term" value="F:proton-transporting ATP synthase activity, rotational mechanism"/>
    <property type="evidence" value="ECO:0007669"/>
    <property type="project" value="InterPro"/>
</dbReference>
<dbReference type="GO" id="GO:0045259">
    <property type="term" value="C:proton-transporting ATP synthase complex"/>
    <property type="evidence" value="ECO:0007669"/>
    <property type="project" value="UniProtKB-KW"/>
</dbReference>
<evidence type="ECO:0000256" key="8">
    <source>
        <dbReference type="ARBA" id="ARBA00023196"/>
    </source>
</evidence>
<dbReference type="InterPro" id="IPR017709">
    <property type="entry name" value="Alt_ATP_synth_F1_gsu"/>
</dbReference>
<evidence type="ECO:0000256" key="6">
    <source>
        <dbReference type="ARBA" id="ARBA00023065"/>
    </source>
</evidence>
<keyword evidence="7" id="KW-0472">Membrane</keyword>
<comment type="caution">
    <text evidence="10">The sequence shown here is derived from an EMBL/GenBank/DDBJ whole genome shotgun (WGS) entry which is preliminary data.</text>
</comment>
<comment type="similarity">
    <text evidence="3">Belongs to the ATPase gamma chain family.</text>
</comment>
<evidence type="ECO:0000256" key="1">
    <source>
        <dbReference type="ARBA" id="ARBA00003456"/>
    </source>
</evidence>
<dbReference type="RefSeq" id="WP_204800162.1">
    <property type="nucleotide sequence ID" value="NZ_CAJNAP010000034.1"/>
</dbReference>
<dbReference type="Pfam" id="PF00231">
    <property type="entry name" value="ATP-synt"/>
    <property type="match status" value="1"/>
</dbReference>
<dbReference type="Proteomes" id="UP000601736">
    <property type="component" value="Unassembled WGS sequence"/>
</dbReference>
<sequence>MSDTMVSLRRKINSASDLRSVVRTMKALAASDIGQYEQSLRALGDYYRSVALGLSICFQKNPPNVWITRSKRRIDEGRVGAVVFGSDQGLVGRFNEVIADYALNALATLPGKPYVWAVGERVHARLVDANLPLISTFNVPNSVKAITPLVGQILVESEMRYSEGELTEFYLFYNRPTSGAIYEPIQLRLLPLDETWQRELAELPWPTKKLPEVMGGTINTLRALIREYLFVSLFRACAESLASENASRLAAMQRADKNINELLENLNRSFHRLRQSGIDEELFDVISGFEALVEPRVLG</sequence>
<evidence type="ECO:0000313" key="11">
    <source>
        <dbReference type="Proteomes" id="UP000601736"/>
    </source>
</evidence>
<keyword evidence="9" id="KW-0066">ATP synthesis</keyword>
<organism evidence="10 11">
    <name type="scientific">Nitrosomonas nitrosa</name>
    <dbReference type="NCBI Taxonomy" id="52442"/>
    <lineage>
        <taxon>Bacteria</taxon>
        <taxon>Pseudomonadati</taxon>
        <taxon>Pseudomonadota</taxon>
        <taxon>Betaproteobacteria</taxon>
        <taxon>Nitrosomonadales</taxon>
        <taxon>Nitrosomonadaceae</taxon>
        <taxon>Nitrosomonas</taxon>
    </lineage>
</organism>
<reference evidence="10" key="1">
    <citation type="submission" date="2021-02" db="EMBL/GenBank/DDBJ databases">
        <authorList>
            <person name="Han P."/>
        </authorList>
    </citation>
    <scope>NUCLEOTIDE SEQUENCE</scope>
    <source>
        <strain evidence="10">Nitrosomonas nitrosa 18-3D</strain>
    </source>
</reference>